<evidence type="ECO:0000256" key="6">
    <source>
        <dbReference type="ARBA" id="ARBA00022723"/>
    </source>
</evidence>
<accession>H0EF50</accession>
<dbReference type="SUPFAM" id="SSF63380">
    <property type="entry name" value="Riboflavin synthase domain-like"/>
    <property type="match status" value="1"/>
</dbReference>
<dbReference type="PROSITE" id="PS51384">
    <property type="entry name" value="FAD_FR"/>
    <property type="match status" value="1"/>
</dbReference>
<evidence type="ECO:0000256" key="9">
    <source>
        <dbReference type="ARBA" id="ARBA00023004"/>
    </source>
</evidence>
<dbReference type="Pfam" id="PF00258">
    <property type="entry name" value="Flavodoxin_1"/>
    <property type="match status" value="1"/>
</dbReference>
<dbReference type="GO" id="GO:0020037">
    <property type="term" value="F:heme binding"/>
    <property type="evidence" value="ECO:0007669"/>
    <property type="project" value="InterPro"/>
</dbReference>
<comment type="cofactor">
    <cofactor evidence="1">
        <name>FMN</name>
        <dbReference type="ChEBI" id="CHEBI:58210"/>
    </cofactor>
</comment>
<dbReference type="Pfam" id="PF00175">
    <property type="entry name" value="NAD_binding_1"/>
    <property type="match status" value="1"/>
</dbReference>
<dbReference type="InterPro" id="IPR029039">
    <property type="entry name" value="Flavoprotein-like_sf"/>
</dbReference>
<dbReference type="SUPFAM" id="SSF52343">
    <property type="entry name" value="Ferredoxin reductase-like, C-terminal NADP-linked domain"/>
    <property type="match status" value="1"/>
</dbReference>
<dbReference type="InterPro" id="IPR036396">
    <property type="entry name" value="Cyt_P450_sf"/>
</dbReference>
<evidence type="ECO:0000256" key="1">
    <source>
        <dbReference type="ARBA" id="ARBA00001917"/>
    </source>
</evidence>
<dbReference type="PRINTS" id="PR00371">
    <property type="entry name" value="FPNCR"/>
</dbReference>
<keyword evidence="9" id="KW-0408">Iron</keyword>
<keyword evidence="5" id="KW-0285">Flavoprotein</keyword>
<dbReference type="Pfam" id="PF00667">
    <property type="entry name" value="FAD_binding_1"/>
    <property type="match status" value="1"/>
</dbReference>
<dbReference type="GO" id="GO:0005506">
    <property type="term" value="F:iron ion binding"/>
    <property type="evidence" value="ECO:0007669"/>
    <property type="project" value="InterPro"/>
</dbReference>
<evidence type="ECO:0000256" key="5">
    <source>
        <dbReference type="ARBA" id="ARBA00022630"/>
    </source>
</evidence>
<dbReference type="AlphaFoldDB" id="H0EF50"/>
<protein>
    <submittedName>
        <fullName evidence="11">Putative Bifunctional P-450:NADPH-P450 reductase</fullName>
    </submittedName>
</protein>
<evidence type="ECO:0000256" key="8">
    <source>
        <dbReference type="ARBA" id="ARBA00022857"/>
    </source>
</evidence>
<dbReference type="Pfam" id="PF00067">
    <property type="entry name" value="p450"/>
    <property type="match status" value="1"/>
</dbReference>
<dbReference type="InterPro" id="IPR001128">
    <property type="entry name" value="Cyt_P450"/>
</dbReference>
<comment type="cofactor">
    <cofactor evidence="3">
        <name>FAD</name>
        <dbReference type="ChEBI" id="CHEBI:57692"/>
    </cofactor>
</comment>
<dbReference type="InParanoid" id="H0EF50"/>
<evidence type="ECO:0000259" key="10">
    <source>
        <dbReference type="PROSITE" id="PS51384"/>
    </source>
</evidence>
<evidence type="ECO:0000256" key="3">
    <source>
        <dbReference type="ARBA" id="ARBA00001974"/>
    </source>
</evidence>
<dbReference type="InterPro" id="IPR001709">
    <property type="entry name" value="Flavoprot_Pyr_Nucl_cyt_Rdtase"/>
</dbReference>
<evidence type="ECO:0000256" key="4">
    <source>
        <dbReference type="ARBA" id="ARBA00010018"/>
    </source>
</evidence>
<dbReference type="GO" id="GO:0050660">
    <property type="term" value="F:flavin adenine dinucleotide binding"/>
    <property type="evidence" value="ECO:0007669"/>
    <property type="project" value="TreeGrafter"/>
</dbReference>
<reference evidence="11 12" key="1">
    <citation type="journal article" date="2012" name="Eukaryot. Cell">
        <title>Genome sequence of the fungus Glarea lozoyensis: the first genome sequence of a species from the Helotiaceae family.</title>
        <authorList>
            <person name="Youssar L."/>
            <person name="Gruening B.A."/>
            <person name="Erxleben A."/>
            <person name="Guenther S."/>
            <person name="Huettel W."/>
        </authorList>
    </citation>
    <scope>NUCLEOTIDE SEQUENCE [LARGE SCALE GENOMIC DNA]</scope>
    <source>
        <strain evidence="12">ATCC 74030 / MF5533</strain>
    </source>
</reference>
<organism evidence="11 12">
    <name type="scientific">Glarea lozoyensis (strain ATCC 74030 / MF5533)</name>
    <dbReference type="NCBI Taxonomy" id="1104152"/>
    <lineage>
        <taxon>Eukaryota</taxon>
        <taxon>Fungi</taxon>
        <taxon>Dikarya</taxon>
        <taxon>Ascomycota</taxon>
        <taxon>Pezizomycotina</taxon>
        <taxon>Leotiomycetes</taxon>
        <taxon>Helotiales</taxon>
        <taxon>Helotiaceae</taxon>
        <taxon>Glarea</taxon>
    </lineage>
</organism>
<dbReference type="PROSITE" id="PS00086">
    <property type="entry name" value="CYTOCHROME_P450"/>
    <property type="match status" value="1"/>
</dbReference>
<proteinExistence type="inferred from homology"/>
<gene>
    <name evidence="11" type="ORF">M7I_1088</name>
</gene>
<dbReference type="Gene3D" id="3.40.50.80">
    <property type="entry name" value="Nucleotide-binding domain of ferredoxin-NADP reductase (FNR) module"/>
    <property type="match status" value="1"/>
</dbReference>
<dbReference type="Proteomes" id="UP000005446">
    <property type="component" value="Unassembled WGS sequence"/>
</dbReference>
<dbReference type="GO" id="GO:0003958">
    <property type="term" value="F:NADPH-hemoprotein reductase activity"/>
    <property type="evidence" value="ECO:0007669"/>
    <property type="project" value="TreeGrafter"/>
</dbReference>
<comment type="cofactor">
    <cofactor evidence="2">
        <name>heme</name>
        <dbReference type="ChEBI" id="CHEBI:30413"/>
    </cofactor>
</comment>
<keyword evidence="8" id="KW-0521">NADP</keyword>
<dbReference type="GO" id="GO:0005829">
    <property type="term" value="C:cytosol"/>
    <property type="evidence" value="ECO:0007669"/>
    <property type="project" value="TreeGrafter"/>
</dbReference>
<comment type="similarity">
    <text evidence="4">In the N-terminal section; belongs to the cytochrome P450 family.</text>
</comment>
<evidence type="ECO:0000313" key="12">
    <source>
        <dbReference type="Proteomes" id="UP000005446"/>
    </source>
</evidence>
<dbReference type="InterPro" id="IPR017938">
    <property type="entry name" value="Riboflavin_synthase-like_b-brl"/>
</dbReference>
<dbReference type="EMBL" id="AGUE01000018">
    <property type="protein sequence ID" value="EHL02826.1"/>
    <property type="molecule type" value="Genomic_DNA"/>
</dbReference>
<dbReference type="OrthoDB" id="1470350at2759"/>
<comment type="caution">
    <text evidence="11">The sequence shown here is derived from an EMBL/GenBank/DDBJ whole genome shotgun (WGS) entry which is preliminary data.</text>
</comment>
<sequence>MTETIPGPPGLPFLGNINDVDRINPTTSLARFADTYELVNEVCDEKRFHKIVSGGLNQVRNGTRYGLFTARTGEHHWEVAHRTLMPAFGPLSIQSMFEEMHDIASQLVVNESGARASRPAIAGYFMRATNQKYEEDMALMANTAEELMNERRKHPIDKKDLLNAMLFGKDPKTGESMSDESIRDNMITFLIAAQKEVDDVIGTNAITIEHMSKLPYIDACLKETLRLNPTAPAFAVTPRDDLPNSDQPVFIGGGKYEVKPGMPIIILSAPTQRDPKVYGSDAREFKPERMLPEAFSKLPPGAWKPFGNGSRGCIGRPFAWQEAILTVAILLQCFDFRQHDPSYELQFKSTLTIKPLDFFMHASLRKHIDPNQLEKMIHSGKMEMKTSDHGRKGSIAGTTKKPKKPMTVLYGSNAGTCEALAQSVARNASRHGYDAKVDTLDTAVDNVPKDQPVVIITAKWMQKLEDNKLKGVNYAVFGCGNPKGATRITEIGLADVAEGDVFSDFDKWQDEKLWTALGVESDGSEEAGIEVEINTDTRRSRLRQDVKEAEVISNELLTADGVTEKRHIVLRMPTGMEYRVGDYLAVLPLNHPKNVRRVLKWAKLPWDAMLTLKNGANTTLPTGHPVSAFDIMSAYLELTQPATRKRFLGVASNYLSNVEAGDRIHVAVKASHGQFHPPNDIEKTPIIMMCAGTGLAPFRGFVQERAQQIRAGRKLAPAYLFIGCAHPEKDQLFKTEFDQWQKDGVVEVFYAFSRCTEHSKGCKHVQDRVWEEREQMKKVFDQGAKLYVCGSAGVGEGVAKMLKRIYEEAAEAVGKHKTEEEIEEWWLGVKSDRYASDVFA</sequence>
<dbReference type="InterPro" id="IPR017927">
    <property type="entry name" value="FAD-bd_FR_type"/>
</dbReference>
<dbReference type="SUPFAM" id="SSF48264">
    <property type="entry name" value="Cytochrome P450"/>
    <property type="match status" value="1"/>
</dbReference>
<dbReference type="InterPro" id="IPR017972">
    <property type="entry name" value="Cyt_P450_CS"/>
</dbReference>
<dbReference type="InterPro" id="IPR039261">
    <property type="entry name" value="FNR_nucleotide-bd"/>
</dbReference>
<keyword evidence="7" id="KW-0274">FAD</keyword>
<feature type="domain" description="FAD-binding FR-type" evidence="10">
    <location>
        <begin position="544"/>
        <end position="678"/>
    </location>
</feature>
<dbReference type="SUPFAM" id="SSF52218">
    <property type="entry name" value="Flavoproteins"/>
    <property type="match status" value="1"/>
</dbReference>
<keyword evidence="6" id="KW-0479">Metal-binding</keyword>
<dbReference type="InterPro" id="IPR008254">
    <property type="entry name" value="Flavodoxin/NO_synth"/>
</dbReference>
<evidence type="ECO:0000256" key="2">
    <source>
        <dbReference type="ARBA" id="ARBA00001971"/>
    </source>
</evidence>
<dbReference type="GO" id="GO:0016705">
    <property type="term" value="F:oxidoreductase activity, acting on paired donors, with incorporation or reduction of molecular oxygen"/>
    <property type="evidence" value="ECO:0007669"/>
    <property type="project" value="InterPro"/>
</dbReference>
<dbReference type="PANTHER" id="PTHR19384">
    <property type="entry name" value="NITRIC OXIDE SYNTHASE-RELATED"/>
    <property type="match status" value="1"/>
</dbReference>
<dbReference type="HOGENOM" id="CLU_001570_7_0_1"/>
<dbReference type="GO" id="GO:0010181">
    <property type="term" value="F:FMN binding"/>
    <property type="evidence" value="ECO:0007669"/>
    <property type="project" value="InterPro"/>
</dbReference>
<dbReference type="Gene3D" id="3.40.50.360">
    <property type="match status" value="1"/>
</dbReference>
<keyword evidence="12" id="KW-1185">Reference proteome</keyword>
<dbReference type="PANTHER" id="PTHR19384:SF127">
    <property type="entry name" value="BIFUNCTIONAL CYTOCHROME P450_NADPH--P450 REDUCTASE"/>
    <property type="match status" value="1"/>
</dbReference>
<evidence type="ECO:0000313" key="11">
    <source>
        <dbReference type="EMBL" id="EHL02826.1"/>
    </source>
</evidence>
<dbReference type="Gene3D" id="1.10.630.10">
    <property type="entry name" value="Cytochrome P450"/>
    <property type="match status" value="1"/>
</dbReference>
<dbReference type="Gene3D" id="2.40.30.10">
    <property type="entry name" value="Translation factors"/>
    <property type="match status" value="1"/>
</dbReference>
<dbReference type="InterPro" id="IPR003097">
    <property type="entry name" value="CysJ-like_FAD-binding"/>
</dbReference>
<dbReference type="GO" id="GO:0004497">
    <property type="term" value="F:monooxygenase activity"/>
    <property type="evidence" value="ECO:0007669"/>
    <property type="project" value="InterPro"/>
</dbReference>
<evidence type="ECO:0000256" key="7">
    <source>
        <dbReference type="ARBA" id="ARBA00022827"/>
    </source>
</evidence>
<dbReference type="InterPro" id="IPR001433">
    <property type="entry name" value="OxRdtase_FAD/NAD-bd"/>
</dbReference>
<name>H0EF50_GLAL7</name>